<protein>
    <submittedName>
        <fullName evidence="3">ComF family protein</fullName>
    </submittedName>
</protein>
<dbReference type="InterPro" id="IPR051910">
    <property type="entry name" value="ComF/GntX_DNA_util-trans"/>
</dbReference>
<evidence type="ECO:0000256" key="1">
    <source>
        <dbReference type="ARBA" id="ARBA00008007"/>
    </source>
</evidence>
<dbReference type="EMBL" id="AWSV01000128">
    <property type="protein sequence ID" value="ERI84424.1"/>
    <property type="molecule type" value="Genomic_DNA"/>
</dbReference>
<sequence length="239" mass="26423">MNAMITCTSVIKKWLAAFVSLLFPRCCVVCGGPLAQGEACICTMCNINLPRTGYHLRKDNPAEQLFWGKIPVERASSFFFYRKGSDYRHILHRLKYGGEKETGEVMGRYMASELASSGFFSRMDVIVPVPLHRKKLQARGYNQSEWIARGISGVTGLPVESGSVVRCRHTETQTSKSAFARWENVDGIFSVVHPERFAGKHVLIVDDVLTTGATTVACANSLLSQEGVRVSILTLAMAE</sequence>
<dbReference type="InterPro" id="IPR029057">
    <property type="entry name" value="PRTase-like"/>
</dbReference>
<evidence type="ECO:0000256" key="2">
    <source>
        <dbReference type="SAM" id="SignalP"/>
    </source>
</evidence>
<dbReference type="AlphaFoldDB" id="U2C1T5"/>
<dbReference type="SUPFAM" id="SSF53271">
    <property type="entry name" value="PRTase-like"/>
    <property type="match status" value="1"/>
</dbReference>
<evidence type="ECO:0000313" key="4">
    <source>
        <dbReference type="Proteomes" id="UP000016496"/>
    </source>
</evidence>
<comment type="caution">
    <text evidence="3">The sequence shown here is derived from an EMBL/GenBank/DDBJ whole genome shotgun (WGS) entry which is preliminary data.</text>
</comment>
<organism evidence="3 4">
    <name type="scientific">Bacteroides pyogenes F0041</name>
    <dbReference type="NCBI Taxonomy" id="1321819"/>
    <lineage>
        <taxon>Bacteria</taxon>
        <taxon>Pseudomonadati</taxon>
        <taxon>Bacteroidota</taxon>
        <taxon>Bacteroidia</taxon>
        <taxon>Bacteroidales</taxon>
        <taxon>Bacteroidaceae</taxon>
        <taxon>Bacteroides</taxon>
    </lineage>
</organism>
<comment type="similarity">
    <text evidence="1">Belongs to the ComF/GntX family.</text>
</comment>
<gene>
    <name evidence="3" type="ORF">HMPREF1981_02411</name>
</gene>
<feature type="signal peptide" evidence="2">
    <location>
        <begin position="1"/>
        <end position="31"/>
    </location>
</feature>
<feature type="chain" id="PRO_5004625189" evidence="2">
    <location>
        <begin position="32"/>
        <end position="239"/>
    </location>
</feature>
<dbReference type="PATRIC" id="fig|1321819.3.peg.2223"/>
<dbReference type="HOGENOM" id="CLU_054549_1_0_10"/>
<keyword evidence="2" id="KW-0732">Signal</keyword>
<dbReference type="PANTHER" id="PTHR47505">
    <property type="entry name" value="DNA UTILIZATION PROTEIN YHGH"/>
    <property type="match status" value="1"/>
</dbReference>
<proteinExistence type="inferred from homology"/>
<dbReference type="InterPro" id="IPR000836">
    <property type="entry name" value="PRTase_dom"/>
</dbReference>
<reference evidence="3 4" key="1">
    <citation type="submission" date="2013-08" db="EMBL/GenBank/DDBJ databases">
        <authorList>
            <person name="Weinstock G."/>
            <person name="Sodergren E."/>
            <person name="Wylie T."/>
            <person name="Fulton L."/>
            <person name="Fulton R."/>
            <person name="Fronick C."/>
            <person name="O'Laughlin M."/>
            <person name="Godfrey J."/>
            <person name="Miner T."/>
            <person name="Herter B."/>
            <person name="Appelbaum E."/>
            <person name="Cordes M."/>
            <person name="Lek S."/>
            <person name="Wollam A."/>
            <person name="Pepin K.H."/>
            <person name="Palsikar V.B."/>
            <person name="Mitreva M."/>
            <person name="Wilson R.K."/>
        </authorList>
    </citation>
    <scope>NUCLEOTIDE SEQUENCE [LARGE SCALE GENOMIC DNA]</scope>
    <source>
        <strain evidence="3 4">F0041</strain>
    </source>
</reference>
<name>U2C1T5_9BACE</name>
<dbReference type="CDD" id="cd06223">
    <property type="entry name" value="PRTases_typeI"/>
    <property type="match status" value="1"/>
</dbReference>
<dbReference type="PANTHER" id="PTHR47505:SF1">
    <property type="entry name" value="DNA UTILIZATION PROTEIN YHGH"/>
    <property type="match status" value="1"/>
</dbReference>
<dbReference type="Proteomes" id="UP000016496">
    <property type="component" value="Unassembled WGS sequence"/>
</dbReference>
<dbReference type="Gene3D" id="3.40.50.2020">
    <property type="match status" value="1"/>
</dbReference>
<evidence type="ECO:0000313" key="3">
    <source>
        <dbReference type="EMBL" id="ERI84424.1"/>
    </source>
</evidence>
<accession>U2C1T5</accession>